<organism evidence="3 4">
    <name type="scientific">Perkinsus olseni</name>
    <name type="common">Perkinsus atlanticus</name>
    <dbReference type="NCBI Taxonomy" id="32597"/>
    <lineage>
        <taxon>Eukaryota</taxon>
        <taxon>Sar</taxon>
        <taxon>Alveolata</taxon>
        <taxon>Perkinsozoa</taxon>
        <taxon>Perkinsea</taxon>
        <taxon>Perkinsida</taxon>
        <taxon>Perkinsidae</taxon>
        <taxon>Perkinsus</taxon>
    </lineage>
</organism>
<dbReference type="Pfam" id="PF03733">
    <property type="entry name" value="YccF"/>
    <property type="match status" value="2"/>
</dbReference>
<dbReference type="AlphaFoldDB" id="A0A7J6MES3"/>
<protein>
    <recommendedName>
        <fullName evidence="2">Inner membrane component domain-containing protein</fullName>
    </recommendedName>
</protein>
<gene>
    <name evidence="3" type="ORF">FOZ61_002488</name>
</gene>
<keyword evidence="1" id="KW-0472">Membrane</keyword>
<feature type="transmembrane region" description="Helical" evidence="1">
    <location>
        <begin position="27"/>
        <end position="51"/>
    </location>
</feature>
<name>A0A7J6MES3_PEROL</name>
<comment type="caution">
    <text evidence="3">The sequence shown here is derived from an EMBL/GenBank/DDBJ whole genome shotgun (WGS) entry which is preliminary data.</text>
</comment>
<dbReference type="Proteomes" id="UP000570595">
    <property type="component" value="Unassembled WGS sequence"/>
</dbReference>
<dbReference type="InterPro" id="IPR005185">
    <property type="entry name" value="YccF"/>
</dbReference>
<accession>A0A7J6MES3</accession>
<dbReference type="InterPro" id="IPR052937">
    <property type="entry name" value="Inner_membrane_protein"/>
</dbReference>
<feature type="domain" description="Inner membrane component" evidence="2">
    <location>
        <begin position="84"/>
        <end position="131"/>
    </location>
</feature>
<evidence type="ECO:0000256" key="1">
    <source>
        <dbReference type="SAM" id="Phobius"/>
    </source>
</evidence>
<dbReference type="PANTHER" id="PTHR42903">
    <property type="entry name" value="INNER MEMBRANE PROTEIN YCCF"/>
    <property type="match status" value="1"/>
</dbReference>
<dbReference type="PANTHER" id="PTHR42903:SF1">
    <property type="entry name" value="INNER MEMBRANE PROTEIN YCCF"/>
    <property type="match status" value="1"/>
</dbReference>
<reference evidence="3 4" key="1">
    <citation type="submission" date="2020-04" db="EMBL/GenBank/DDBJ databases">
        <title>Perkinsus olseni comparative genomics.</title>
        <authorList>
            <person name="Bogema D.R."/>
        </authorList>
    </citation>
    <scope>NUCLEOTIDE SEQUENCE [LARGE SCALE GENOMIC DNA]</scope>
    <source>
        <strain evidence="3">ATCC PRA-179</strain>
    </source>
</reference>
<evidence type="ECO:0000259" key="2">
    <source>
        <dbReference type="Pfam" id="PF03733"/>
    </source>
</evidence>
<dbReference type="EMBL" id="JABAHT010000017">
    <property type="protein sequence ID" value="KAF4669927.1"/>
    <property type="molecule type" value="Genomic_DNA"/>
</dbReference>
<dbReference type="OrthoDB" id="16982at2759"/>
<feature type="domain" description="Inner membrane component" evidence="2">
    <location>
        <begin position="18"/>
        <end position="67"/>
    </location>
</feature>
<dbReference type="GO" id="GO:0005886">
    <property type="term" value="C:plasma membrane"/>
    <property type="evidence" value="ECO:0007669"/>
    <property type="project" value="TreeGrafter"/>
</dbReference>
<proteinExistence type="predicted"/>
<sequence length="145" mass="16076">MTEIIITQEEGRGCCAGFGNFLWILLAGWYTALIWFLLAVILCITIVGIPCGKQCWKMAKLSFLPFGYQVRDKENDSCCCSCMCNCLWFIPGLIIAIFYVLAAVLFFVTIVGIPFGIQCCKLAGLAFNPFGHEVALRNSVEVIDV</sequence>
<evidence type="ECO:0000313" key="3">
    <source>
        <dbReference type="EMBL" id="KAF4669927.1"/>
    </source>
</evidence>
<keyword evidence="1" id="KW-0812">Transmembrane</keyword>
<feature type="transmembrane region" description="Helical" evidence="1">
    <location>
        <begin position="93"/>
        <end position="117"/>
    </location>
</feature>
<evidence type="ECO:0000313" key="4">
    <source>
        <dbReference type="Proteomes" id="UP000570595"/>
    </source>
</evidence>
<keyword evidence="1" id="KW-1133">Transmembrane helix</keyword>